<keyword evidence="1" id="KW-0238">DNA-binding</keyword>
<dbReference type="SMART" id="SM00530">
    <property type="entry name" value="HTH_XRE"/>
    <property type="match status" value="1"/>
</dbReference>
<dbReference type="PANTHER" id="PTHR46797">
    <property type="entry name" value="HTH-TYPE TRANSCRIPTIONAL REGULATOR"/>
    <property type="match status" value="1"/>
</dbReference>
<protein>
    <submittedName>
        <fullName evidence="3">Aldehyde dehydrogenase-like protein</fullName>
    </submittedName>
</protein>
<gene>
    <name evidence="3" type="ORF">GMO_01620</name>
</gene>
<dbReference type="Pfam" id="PF07883">
    <property type="entry name" value="Cupin_2"/>
    <property type="match status" value="1"/>
</dbReference>
<dbReference type="STRING" id="1088869.GMO_01620"/>
<evidence type="ECO:0000313" key="4">
    <source>
        <dbReference type="Proteomes" id="UP000004949"/>
    </source>
</evidence>
<dbReference type="Pfam" id="PF01381">
    <property type="entry name" value="HTH_3"/>
    <property type="match status" value="1"/>
</dbReference>
<dbReference type="InterPro" id="IPR050807">
    <property type="entry name" value="TransReg_Diox_bact_type"/>
</dbReference>
<dbReference type="SUPFAM" id="SSF47413">
    <property type="entry name" value="lambda repressor-like DNA-binding domains"/>
    <property type="match status" value="1"/>
</dbReference>
<evidence type="ECO:0000313" key="3">
    <source>
        <dbReference type="EMBL" id="EHH68855.1"/>
    </source>
</evidence>
<dbReference type="AlphaFoldDB" id="G6XF97"/>
<dbReference type="InterPro" id="IPR013096">
    <property type="entry name" value="Cupin_2"/>
</dbReference>
<comment type="caution">
    <text evidence="3">The sequence shown here is derived from an EMBL/GenBank/DDBJ whole genome shotgun (WGS) entry which is preliminary data.</text>
</comment>
<dbReference type="InterPro" id="IPR010982">
    <property type="entry name" value="Lambda_DNA-bd_dom_sf"/>
</dbReference>
<dbReference type="InterPro" id="IPR001387">
    <property type="entry name" value="Cro/C1-type_HTH"/>
</dbReference>
<evidence type="ECO:0000259" key="2">
    <source>
        <dbReference type="PROSITE" id="PS50943"/>
    </source>
</evidence>
<dbReference type="eggNOG" id="COG1396">
    <property type="taxonomic scope" value="Bacteria"/>
</dbReference>
<dbReference type="OrthoDB" id="9814751at2"/>
<dbReference type="CDD" id="cd02209">
    <property type="entry name" value="cupin_XRE_C"/>
    <property type="match status" value="1"/>
</dbReference>
<organism evidence="3 4">
    <name type="scientific">Gluconobacter morbifer G707</name>
    <dbReference type="NCBI Taxonomy" id="1088869"/>
    <lineage>
        <taxon>Bacteria</taxon>
        <taxon>Pseudomonadati</taxon>
        <taxon>Pseudomonadota</taxon>
        <taxon>Alphaproteobacteria</taxon>
        <taxon>Acetobacterales</taxon>
        <taxon>Acetobacteraceae</taxon>
        <taxon>Gluconobacter</taxon>
    </lineage>
</organism>
<dbReference type="InterPro" id="IPR011051">
    <property type="entry name" value="RmlC_Cupin_sf"/>
</dbReference>
<proteinExistence type="predicted"/>
<evidence type="ECO:0000256" key="1">
    <source>
        <dbReference type="ARBA" id="ARBA00023125"/>
    </source>
</evidence>
<dbReference type="PROSITE" id="PS50943">
    <property type="entry name" value="HTH_CROC1"/>
    <property type="match status" value="1"/>
</dbReference>
<dbReference type="EMBL" id="AGQV01000001">
    <property type="protein sequence ID" value="EHH68855.1"/>
    <property type="molecule type" value="Genomic_DNA"/>
</dbReference>
<dbReference type="RefSeq" id="WP_008850313.1">
    <property type="nucleotide sequence ID" value="NZ_AGQV01000001.1"/>
</dbReference>
<dbReference type="GO" id="GO:0003677">
    <property type="term" value="F:DNA binding"/>
    <property type="evidence" value="ECO:0007669"/>
    <property type="project" value="UniProtKB-KW"/>
</dbReference>
<dbReference type="Proteomes" id="UP000004949">
    <property type="component" value="Unassembled WGS sequence"/>
</dbReference>
<reference evidence="3 4" key="1">
    <citation type="submission" date="2011-10" db="EMBL/GenBank/DDBJ databases">
        <title>Genome sequence of Gluconobacter morbifer G707, isolated from Drosophila gut.</title>
        <authorList>
            <person name="Lee W.-J."/>
            <person name="Kim E.-K."/>
        </authorList>
    </citation>
    <scope>NUCLEOTIDE SEQUENCE [LARGE SCALE GENOMIC DNA]</scope>
    <source>
        <strain evidence="3 4">G707</strain>
    </source>
</reference>
<dbReference type="Gene3D" id="1.10.260.40">
    <property type="entry name" value="lambda repressor-like DNA-binding domains"/>
    <property type="match status" value="1"/>
</dbReference>
<feature type="domain" description="HTH cro/C1-type" evidence="2">
    <location>
        <begin position="9"/>
        <end position="63"/>
    </location>
</feature>
<dbReference type="GO" id="GO:0005829">
    <property type="term" value="C:cytosol"/>
    <property type="evidence" value="ECO:0007669"/>
    <property type="project" value="TreeGrafter"/>
</dbReference>
<keyword evidence="4" id="KW-1185">Reference proteome</keyword>
<name>G6XF97_9PROT</name>
<dbReference type="CDD" id="cd00093">
    <property type="entry name" value="HTH_XRE"/>
    <property type="match status" value="1"/>
</dbReference>
<dbReference type="Gene3D" id="2.60.120.10">
    <property type="entry name" value="Jelly Rolls"/>
    <property type="match status" value="1"/>
</dbReference>
<dbReference type="PANTHER" id="PTHR46797:SF11">
    <property type="entry name" value="HTH-TYPE TRANSCRIPTIONAL REGULATOR PUUR"/>
    <property type="match status" value="1"/>
</dbReference>
<dbReference type="SUPFAM" id="SSF51182">
    <property type="entry name" value="RmlC-like cupins"/>
    <property type="match status" value="1"/>
</dbReference>
<sequence>MVMDLGARLRFVRTARNLSQRELAKRTGVTNSTISLIESGDMNPSVGTLKRVLDGIAISMGEFFSIELEQEEKYFYKASELMELGQNGVSLRQIGQTQIGRTLQVLHERYDPGAATGRTLYAHEGEESGIILRGAMEITVGEQKQVLKPGDAYYFDSRKPHRFRCVSEEACELISACTPPTF</sequence>
<dbReference type="PATRIC" id="fig|1088869.3.peg.162"/>
<dbReference type="GO" id="GO:0003700">
    <property type="term" value="F:DNA-binding transcription factor activity"/>
    <property type="evidence" value="ECO:0007669"/>
    <property type="project" value="TreeGrafter"/>
</dbReference>
<dbReference type="InterPro" id="IPR014710">
    <property type="entry name" value="RmlC-like_jellyroll"/>
</dbReference>
<accession>G6XF97</accession>